<gene>
    <name evidence="2" type="ORF">TWF718_002699</name>
</gene>
<dbReference type="AlphaFoldDB" id="A0AAN8MNV1"/>
<sequence length="77" mass="8526">MPPVTPSVISERGSTASVVDGEGEREPEPQSQFIQENQGDAPGYSAMARFMKEGDEPLSNREKRLQNALKKFEKMGE</sequence>
<feature type="region of interest" description="Disordered" evidence="1">
    <location>
        <begin position="1"/>
        <end position="41"/>
    </location>
</feature>
<dbReference type="EMBL" id="JAVHNR010000010">
    <property type="protein sequence ID" value="KAK6332167.1"/>
    <property type="molecule type" value="Genomic_DNA"/>
</dbReference>
<dbReference type="Proteomes" id="UP001313282">
    <property type="component" value="Unassembled WGS sequence"/>
</dbReference>
<evidence type="ECO:0000256" key="1">
    <source>
        <dbReference type="SAM" id="MobiDB-lite"/>
    </source>
</evidence>
<evidence type="ECO:0000313" key="3">
    <source>
        <dbReference type="Proteomes" id="UP001313282"/>
    </source>
</evidence>
<accession>A0AAN8MNV1</accession>
<organism evidence="2 3">
    <name type="scientific">Orbilia javanica</name>
    <dbReference type="NCBI Taxonomy" id="47235"/>
    <lineage>
        <taxon>Eukaryota</taxon>
        <taxon>Fungi</taxon>
        <taxon>Dikarya</taxon>
        <taxon>Ascomycota</taxon>
        <taxon>Pezizomycotina</taxon>
        <taxon>Orbiliomycetes</taxon>
        <taxon>Orbiliales</taxon>
        <taxon>Orbiliaceae</taxon>
        <taxon>Orbilia</taxon>
    </lineage>
</organism>
<proteinExistence type="predicted"/>
<keyword evidence="3" id="KW-1185">Reference proteome</keyword>
<comment type="caution">
    <text evidence="2">The sequence shown here is derived from an EMBL/GenBank/DDBJ whole genome shotgun (WGS) entry which is preliminary data.</text>
</comment>
<feature type="compositionally biased region" description="Polar residues" evidence="1">
    <location>
        <begin position="29"/>
        <end position="38"/>
    </location>
</feature>
<protein>
    <submittedName>
        <fullName evidence="2">Uncharacterized protein</fullName>
    </submittedName>
</protein>
<reference evidence="2 3" key="1">
    <citation type="submission" date="2019-10" db="EMBL/GenBank/DDBJ databases">
        <authorList>
            <person name="Palmer J.M."/>
        </authorList>
    </citation>
    <scope>NUCLEOTIDE SEQUENCE [LARGE SCALE GENOMIC DNA]</scope>
    <source>
        <strain evidence="2 3">TWF718</strain>
    </source>
</reference>
<name>A0AAN8MNV1_9PEZI</name>
<evidence type="ECO:0000313" key="2">
    <source>
        <dbReference type="EMBL" id="KAK6332167.1"/>
    </source>
</evidence>